<dbReference type="InterPro" id="IPR037004">
    <property type="entry name" value="Exonuc_VII_ssu_sf"/>
</dbReference>
<dbReference type="PANTHER" id="PTHR34137">
    <property type="entry name" value="EXODEOXYRIBONUCLEASE 7 SMALL SUBUNIT"/>
    <property type="match status" value="1"/>
</dbReference>
<dbReference type="SUPFAM" id="SSF116842">
    <property type="entry name" value="XseB-like"/>
    <property type="match status" value="1"/>
</dbReference>
<protein>
    <submittedName>
        <fullName evidence="4">Exodeoxyribonuclease VII small subunit</fullName>
        <ecNumber evidence="4">3.1.11.6</ecNumber>
    </submittedName>
</protein>
<dbReference type="GO" id="GO:0008855">
    <property type="term" value="F:exodeoxyribonuclease VII activity"/>
    <property type="evidence" value="ECO:0007669"/>
    <property type="project" value="UniProtKB-EC"/>
</dbReference>
<dbReference type="GO" id="GO:0006308">
    <property type="term" value="P:DNA catabolic process"/>
    <property type="evidence" value="ECO:0007669"/>
    <property type="project" value="InterPro"/>
</dbReference>
<organism evidence="4">
    <name type="scientific">hydrothermal vent metagenome</name>
    <dbReference type="NCBI Taxonomy" id="652676"/>
    <lineage>
        <taxon>unclassified sequences</taxon>
        <taxon>metagenomes</taxon>
        <taxon>ecological metagenomes</taxon>
    </lineage>
</organism>
<keyword evidence="1" id="KW-0963">Cytoplasm</keyword>
<proteinExistence type="inferred from homology"/>
<sequence length="82" mass="9228">MAKRSKKTPDFETALAELESLVEQMEQGDLSLDESLKQFERGVELTRACQTALKDAEQKVQILLEKDGQAELEPFPNDSESD</sequence>
<dbReference type="HAMAP" id="MF_00337">
    <property type="entry name" value="Exonuc_7_S"/>
    <property type="match status" value="1"/>
</dbReference>
<dbReference type="Pfam" id="PF02609">
    <property type="entry name" value="Exonuc_VII_S"/>
    <property type="match status" value="1"/>
</dbReference>
<evidence type="ECO:0000313" key="4">
    <source>
        <dbReference type="EMBL" id="VAW77879.1"/>
    </source>
</evidence>
<dbReference type="PIRSF" id="PIRSF006488">
    <property type="entry name" value="Exonuc_VII_S"/>
    <property type="match status" value="1"/>
</dbReference>
<name>A0A3B0YU86_9ZZZZ</name>
<evidence type="ECO:0000256" key="2">
    <source>
        <dbReference type="ARBA" id="ARBA00022722"/>
    </source>
</evidence>
<dbReference type="Gene3D" id="1.10.287.1040">
    <property type="entry name" value="Exonuclease VII, small subunit"/>
    <property type="match status" value="1"/>
</dbReference>
<evidence type="ECO:0000256" key="3">
    <source>
        <dbReference type="ARBA" id="ARBA00022801"/>
    </source>
</evidence>
<dbReference type="GO" id="GO:0005829">
    <property type="term" value="C:cytosol"/>
    <property type="evidence" value="ECO:0007669"/>
    <property type="project" value="TreeGrafter"/>
</dbReference>
<dbReference type="EC" id="3.1.11.6" evidence="4"/>
<dbReference type="GO" id="GO:0009318">
    <property type="term" value="C:exodeoxyribonuclease VII complex"/>
    <property type="evidence" value="ECO:0007669"/>
    <property type="project" value="InterPro"/>
</dbReference>
<dbReference type="AlphaFoldDB" id="A0A3B0YU86"/>
<keyword evidence="2" id="KW-0540">Nuclease</keyword>
<accession>A0A3B0YU86</accession>
<dbReference type="NCBIfam" id="TIGR01280">
    <property type="entry name" value="xseB"/>
    <property type="match status" value="1"/>
</dbReference>
<reference evidence="4" key="1">
    <citation type="submission" date="2018-06" db="EMBL/GenBank/DDBJ databases">
        <authorList>
            <person name="Zhirakovskaya E."/>
        </authorList>
    </citation>
    <scope>NUCLEOTIDE SEQUENCE</scope>
</reference>
<dbReference type="EMBL" id="UOFN01000083">
    <property type="protein sequence ID" value="VAW77879.1"/>
    <property type="molecule type" value="Genomic_DNA"/>
</dbReference>
<dbReference type="NCBIfam" id="NF002137">
    <property type="entry name" value="PRK00977.1-1"/>
    <property type="match status" value="1"/>
</dbReference>
<evidence type="ECO:0000256" key="1">
    <source>
        <dbReference type="ARBA" id="ARBA00022490"/>
    </source>
</evidence>
<dbReference type="NCBIfam" id="NF002140">
    <property type="entry name" value="PRK00977.1-4"/>
    <property type="match status" value="1"/>
</dbReference>
<gene>
    <name evidence="4" type="ORF">MNBD_GAMMA15-45</name>
</gene>
<dbReference type="PANTHER" id="PTHR34137:SF1">
    <property type="entry name" value="EXODEOXYRIBONUCLEASE 7 SMALL SUBUNIT"/>
    <property type="match status" value="1"/>
</dbReference>
<dbReference type="InterPro" id="IPR003761">
    <property type="entry name" value="Exonuc_VII_S"/>
</dbReference>
<keyword evidence="3 4" id="KW-0378">Hydrolase</keyword>